<gene>
    <name evidence="7" type="ORF">THAPSDRAFT_36958</name>
</gene>
<evidence type="ECO:0000256" key="1">
    <source>
        <dbReference type="ARBA" id="ARBA00022679"/>
    </source>
</evidence>
<dbReference type="EMBL" id="CM000647">
    <property type="protein sequence ID" value="EED89697.1"/>
    <property type="molecule type" value="Genomic_DNA"/>
</dbReference>
<reference evidence="7 8" key="2">
    <citation type="journal article" date="2008" name="Nature">
        <title>The Phaeodactylum genome reveals the evolutionary history of diatom genomes.</title>
        <authorList>
            <person name="Bowler C."/>
            <person name="Allen A.E."/>
            <person name="Badger J.H."/>
            <person name="Grimwood J."/>
            <person name="Jabbari K."/>
            <person name="Kuo A."/>
            <person name="Maheswari U."/>
            <person name="Martens C."/>
            <person name="Maumus F."/>
            <person name="Otillar R.P."/>
            <person name="Rayko E."/>
            <person name="Salamov A."/>
            <person name="Vandepoele K."/>
            <person name="Beszteri B."/>
            <person name="Gruber A."/>
            <person name="Heijde M."/>
            <person name="Katinka M."/>
            <person name="Mock T."/>
            <person name="Valentin K."/>
            <person name="Verret F."/>
            <person name="Berges J.A."/>
            <person name="Brownlee C."/>
            <person name="Cadoret J.P."/>
            <person name="Chiovitti A."/>
            <person name="Choi C.J."/>
            <person name="Coesel S."/>
            <person name="De Martino A."/>
            <person name="Detter J.C."/>
            <person name="Durkin C."/>
            <person name="Falciatore A."/>
            <person name="Fournet J."/>
            <person name="Haruta M."/>
            <person name="Huysman M.J."/>
            <person name="Jenkins B.D."/>
            <person name="Jiroutova K."/>
            <person name="Jorgensen R.E."/>
            <person name="Joubert Y."/>
            <person name="Kaplan A."/>
            <person name="Kroger N."/>
            <person name="Kroth P.G."/>
            <person name="La Roche J."/>
            <person name="Lindquist E."/>
            <person name="Lommer M."/>
            <person name="Martin-Jezequel V."/>
            <person name="Lopez P.J."/>
            <person name="Lucas S."/>
            <person name="Mangogna M."/>
            <person name="McGinnis K."/>
            <person name="Medlin L.K."/>
            <person name="Montsant A."/>
            <person name="Oudot-Le Secq M.P."/>
            <person name="Napoli C."/>
            <person name="Obornik M."/>
            <person name="Parker M.S."/>
            <person name="Petit J.L."/>
            <person name="Porcel B.M."/>
            <person name="Poulsen N."/>
            <person name="Robison M."/>
            <person name="Rychlewski L."/>
            <person name="Rynearson T.A."/>
            <person name="Schmutz J."/>
            <person name="Shapiro H."/>
            <person name="Siaut M."/>
            <person name="Stanley M."/>
            <person name="Sussman M.R."/>
            <person name="Taylor A.R."/>
            <person name="Vardi A."/>
            <person name="von Dassow P."/>
            <person name="Vyverman W."/>
            <person name="Willis A."/>
            <person name="Wyrwicz L.S."/>
            <person name="Rokhsar D.S."/>
            <person name="Weissenbach J."/>
            <person name="Armbrust E.V."/>
            <person name="Green B.R."/>
            <person name="Van de Peer Y."/>
            <person name="Grigoriev I.V."/>
        </authorList>
    </citation>
    <scope>NUCLEOTIDE SEQUENCE [LARGE SCALE GENOMIC DNA]</scope>
    <source>
        <strain evidence="7 8">CCMP1335</strain>
    </source>
</reference>
<dbReference type="SUPFAM" id="SSF56112">
    <property type="entry name" value="Protein kinase-like (PK-like)"/>
    <property type="match status" value="1"/>
</dbReference>
<feature type="region of interest" description="Disordered" evidence="5">
    <location>
        <begin position="77"/>
        <end position="96"/>
    </location>
</feature>
<dbReference type="PROSITE" id="PS50011">
    <property type="entry name" value="PROTEIN_KINASE_DOM"/>
    <property type="match status" value="1"/>
</dbReference>
<sequence>MAGTPRYMSPECGSYHPYNLKADVYSFSMLLWEIASLEKPLKNFTYSQLQNEVFGSGYRPSIKKVWHKGLRSLIDSGWHQNPKKRPTMDEMYDELK</sequence>
<protein>
    <recommendedName>
        <fullName evidence="6">Protein kinase domain-containing protein</fullName>
    </recommendedName>
</protein>
<dbReference type="InterPro" id="IPR000719">
    <property type="entry name" value="Prot_kinase_dom"/>
</dbReference>
<dbReference type="eggNOG" id="KOG0192">
    <property type="taxonomic scope" value="Eukaryota"/>
</dbReference>
<dbReference type="PANTHER" id="PTHR44329">
    <property type="entry name" value="SERINE/THREONINE-PROTEIN KINASE TNNI3K-RELATED"/>
    <property type="match status" value="1"/>
</dbReference>
<dbReference type="GO" id="GO:0005524">
    <property type="term" value="F:ATP binding"/>
    <property type="evidence" value="ECO:0007669"/>
    <property type="project" value="UniProtKB-KW"/>
</dbReference>
<evidence type="ECO:0000256" key="3">
    <source>
        <dbReference type="ARBA" id="ARBA00022777"/>
    </source>
</evidence>
<evidence type="ECO:0000256" key="2">
    <source>
        <dbReference type="ARBA" id="ARBA00022741"/>
    </source>
</evidence>
<keyword evidence="3" id="KW-0418">Kinase</keyword>
<keyword evidence="1" id="KW-0808">Transferase</keyword>
<evidence type="ECO:0000256" key="4">
    <source>
        <dbReference type="ARBA" id="ARBA00022840"/>
    </source>
</evidence>
<dbReference type="KEGG" id="tps:THAPSDRAFT_36958"/>
<keyword evidence="4" id="KW-0067">ATP-binding</keyword>
<dbReference type="Pfam" id="PF07714">
    <property type="entry name" value="PK_Tyr_Ser-Thr"/>
    <property type="match status" value="1"/>
</dbReference>
<evidence type="ECO:0000259" key="6">
    <source>
        <dbReference type="PROSITE" id="PS50011"/>
    </source>
</evidence>
<dbReference type="GeneID" id="7447991"/>
<dbReference type="STRING" id="35128.B8CAK6"/>
<dbReference type="GO" id="GO:0004672">
    <property type="term" value="F:protein kinase activity"/>
    <property type="evidence" value="ECO:0007669"/>
    <property type="project" value="InterPro"/>
</dbReference>
<keyword evidence="2" id="KW-0547">Nucleotide-binding</keyword>
<proteinExistence type="predicted"/>
<feature type="domain" description="Protein kinase" evidence="6">
    <location>
        <begin position="1"/>
        <end position="96"/>
    </location>
</feature>
<evidence type="ECO:0000256" key="5">
    <source>
        <dbReference type="SAM" id="MobiDB-lite"/>
    </source>
</evidence>
<organism evidence="7 8">
    <name type="scientific">Thalassiosira pseudonana</name>
    <name type="common">Marine diatom</name>
    <name type="synonym">Cyclotella nana</name>
    <dbReference type="NCBI Taxonomy" id="35128"/>
    <lineage>
        <taxon>Eukaryota</taxon>
        <taxon>Sar</taxon>
        <taxon>Stramenopiles</taxon>
        <taxon>Ochrophyta</taxon>
        <taxon>Bacillariophyta</taxon>
        <taxon>Coscinodiscophyceae</taxon>
        <taxon>Thalassiosirophycidae</taxon>
        <taxon>Thalassiosirales</taxon>
        <taxon>Thalassiosiraceae</taxon>
        <taxon>Thalassiosira</taxon>
    </lineage>
</organism>
<evidence type="ECO:0000313" key="8">
    <source>
        <dbReference type="Proteomes" id="UP000001449"/>
    </source>
</evidence>
<accession>B8CAK6</accession>
<dbReference type="RefSeq" id="XP_002293236.1">
    <property type="nucleotide sequence ID" value="XM_002293200.1"/>
</dbReference>
<dbReference type="InterPro" id="IPR011009">
    <property type="entry name" value="Kinase-like_dom_sf"/>
</dbReference>
<dbReference type="PaxDb" id="35128-Thaps36958"/>
<keyword evidence="8" id="KW-1185">Reference proteome</keyword>
<name>B8CAK6_THAPS</name>
<dbReference type="OMA" id="LIDSGWH"/>
<dbReference type="Gene3D" id="1.10.510.10">
    <property type="entry name" value="Transferase(Phosphotransferase) domain 1"/>
    <property type="match status" value="1"/>
</dbReference>
<dbReference type="InterPro" id="IPR051681">
    <property type="entry name" value="Ser/Thr_Kinases-Pseudokinases"/>
</dbReference>
<dbReference type="HOGENOM" id="CLU_000288_7_26_1"/>
<dbReference type="InParanoid" id="B8CAK6"/>
<dbReference type="Proteomes" id="UP000001449">
    <property type="component" value="Chromosome 12"/>
</dbReference>
<dbReference type="InterPro" id="IPR001245">
    <property type="entry name" value="Ser-Thr/Tyr_kinase_cat_dom"/>
</dbReference>
<feature type="non-terminal residue" evidence="7">
    <location>
        <position position="96"/>
    </location>
</feature>
<dbReference type="AlphaFoldDB" id="B8CAK6"/>
<reference evidence="7 8" key="1">
    <citation type="journal article" date="2004" name="Science">
        <title>The genome of the diatom Thalassiosira pseudonana: ecology, evolution, and metabolism.</title>
        <authorList>
            <person name="Armbrust E.V."/>
            <person name="Berges J.A."/>
            <person name="Bowler C."/>
            <person name="Green B.R."/>
            <person name="Martinez D."/>
            <person name="Putnam N.H."/>
            <person name="Zhou S."/>
            <person name="Allen A.E."/>
            <person name="Apt K.E."/>
            <person name="Bechner M."/>
            <person name="Brzezinski M.A."/>
            <person name="Chaal B.K."/>
            <person name="Chiovitti A."/>
            <person name="Davis A.K."/>
            <person name="Demarest M.S."/>
            <person name="Detter J.C."/>
            <person name="Glavina T."/>
            <person name="Goodstein D."/>
            <person name="Hadi M.Z."/>
            <person name="Hellsten U."/>
            <person name="Hildebrand M."/>
            <person name="Jenkins B.D."/>
            <person name="Jurka J."/>
            <person name="Kapitonov V.V."/>
            <person name="Kroger N."/>
            <person name="Lau W.W."/>
            <person name="Lane T.W."/>
            <person name="Larimer F.W."/>
            <person name="Lippmeier J.C."/>
            <person name="Lucas S."/>
            <person name="Medina M."/>
            <person name="Montsant A."/>
            <person name="Obornik M."/>
            <person name="Parker M.S."/>
            <person name="Palenik B."/>
            <person name="Pazour G.J."/>
            <person name="Richardson P.M."/>
            <person name="Rynearson T.A."/>
            <person name="Saito M.A."/>
            <person name="Schwartz D.C."/>
            <person name="Thamatrakoln K."/>
            <person name="Valentin K."/>
            <person name="Vardi A."/>
            <person name="Wilkerson F.P."/>
            <person name="Rokhsar D.S."/>
        </authorList>
    </citation>
    <scope>NUCLEOTIDE SEQUENCE [LARGE SCALE GENOMIC DNA]</scope>
    <source>
        <strain evidence="7 8">CCMP1335</strain>
    </source>
</reference>
<dbReference type="PANTHER" id="PTHR44329:SF288">
    <property type="entry name" value="MITOGEN-ACTIVATED PROTEIN KINASE KINASE KINASE 20"/>
    <property type="match status" value="1"/>
</dbReference>
<evidence type="ECO:0000313" key="7">
    <source>
        <dbReference type="EMBL" id="EED89697.1"/>
    </source>
</evidence>